<dbReference type="OrthoDB" id="695224at2759"/>
<dbReference type="InterPro" id="IPR025322">
    <property type="entry name" value="PADRE_dom"/>
</dbReference>
<keyword evidence="3" id="KW-1185">Reference proteome</keyword>
<dbReference type="Proteomes" id="UP000729402">
    <property type="component" value="Unassembled WGS sequence"/>
</dbReference>
<protein>
    <submittedName>
        <fullName evidence="2">Uncharacterized protein</fullName>
    </submittedName>
</protein>
<reference evidence="2" key="1">
    <citation type="journal article" date="2021" name="bioRxiv">
        <title>Whole Genome Assembly and Annotation of Northern Wild Rice, Zizania palustris L., Supports a Whole Genome Duplication in the Zizania Genus.</title>
        <authorList>
            <person name="Haas M."/>
            <person name="Kono T."/>
            <person name="Macchietto M."/>
            <person name="Millas R."/>
            <person name="McGilp L."/>
            <person name="Shao M."/>
            <person name="Duquette J."/>
            <person name="Hirsch C.N."/>
            <person name="Kimball J."/>
        </authorList>
    </citation>
    <scope>NUCLEOTIDE SEQUENCE</scope>
    <source>
        <tissue evidence="2">Fresh leaf tissue</tissue>
    </source>
</reference>
<evidence type="ECO:0000313" key="2">
    <source>
        <dbReference type="EMBL" id="KAG8091461.1"/>
    </source>
</evidence>
<dbReference type="Pfam" id="PF14009">
    <property type="entry name" value="PADRE"/>
    <property type="match status" value="1"/>
</dbReference>
<evidence type="ECO:0000256" key="1">
    <source>
        <dbReference type="SAM" id="MobiDB-lite"/>
    </source>
</evidence>
<comment type="caution">
    <text evidence="2">The sequence shown here is derived from an EMBL/GenBank/DDBJ whole genome shotgun (WGS) entry which is preliminary data.</text>
</comment>
<organism evidence="2 3">
    <name type="scientific">Zizania palustris</name>
    <name type="common">Northern wild rice</name>
    <dbReference type="NCBI Taxonomy" id="103762"/>
    <lineage>
        <taxon>Eukaryota</taxon>
        <taxon>Viridiplantae</taxon>
        <taxon>Streptophyta</taxon>
        <taxon>Embryophyta</taxon>
        <taxon>Tracheophyta</taxon>
        <taxon>Spermatophyta</taxon>
        <taxon>Magnoliopsida</taxon>
        <taxon>Liliopsida</taxon>
        <taxon>Poales</taxon>
        <taxon>Poaceae</taxon>
        <taxon>BOP clade</taxon>
        <taxon>Oryzoideae</taxon>
        <taxon>Oryzeae</taxon>
        <taxon>Zizaniinae</taxon>
        <taxon>Zizania</taxon>
    </lineage>
</organism>
<dbReference type="AlphaFoldDB" id="A0A8J5WMV2"/>
<sequence>MGNCQAAEATAVVIHHPSGSSGGVGGGGRRVDRAHGAVSAAAVMAANPGHYVAAVIPASTTPTASGRQTKAPSATRAAPLRRRLKLLRPDDTLMVGGVYRLVSFEDVLTLFVSKRRPTPIHVEIPADDEDQDHRRRHGGPPEPGTPPAKVRNIRT</sequence>
<dbReference type="EMBL" id="JAAALK010000080">
    <property type="protein sequence ID" value="KAG8091461.1"/>
    <property type="molecule type" value="Genomic_DNA"/>
</dbReference>
<accession>A0A8J5WMV2</accession>
<gene>
    <name evidence="2" type="ORF">GUJ93_ZPchr0012g19154</name>
</gene>
<reference evidence="2" key="2">
    <citation type="submission" date="2021-02" db="EMBL/GenBank/DDBJ databases">
        <authorList>
            <person name="Kimball J.A."/>
            <person name="Haas M.W."/>
            <person name="Macchietto M."/>
            <person name="Kono T."/>
            <person name="Duquette J."/>
            <person name="Shao M."/>
        </authorList>
    </citation>
    <scope>NUCLEOTIDE SEQUENCE</scope>
    <source>
        <tissue evidence="2">Fresh leaf tissue</tissue>
    </source>
</reference>
<dbReference type="PANTHER" id="PTHR33413:SF34">
    <property type="entry name" value="OS10G0352000 PROTEIN"/>
    <property type="match status" value="1"/>
</dbReference>
<proteinExistence type="predicted"/>
<name>A0A8J5WMV2_ZIZPA</name>
<evidence type="ECO:0000313" key="3">
    <source>
        <dbReference type="Proteomes" id="UP000729402"/>
    </source>
</evidence>
<dbReference type="PANTHER" id="PTHR33413">
    <property type="entry name" value="EXPRESSED PROTEIN"/>
    <property type="match status" value="1"/>
</dbReference>
<feature type="region of interest" description="Disordered" evidence="1">
    <location>
        <begin position="121"/>
        <end position="155"/>
    </location>
</feature>